<feature type="region of interest" description="Disordered" evidence="1">
    <location>
        <begin position="51"/>
        <end position="74"/>
    </location>
</feature>
<proteinExistence type="predicted"/>
<organism evidence="2 3">
    <name type="scientific">Musa troglodytarum</name>
    <name type="common">fe'i banana</name>
    <dbReference type="NCBI Taxonomy" id="320322"/>
    <lineage>
        <taxon>Eukaryota</taxon>
        <taxon>Viridiplantae</taxon>
        <taxon>Streptophyta</taxon>
        <taxon>Embryophyta</taxon>
        <taxon>Tracheophyta</taxon>
        <taxon>Spermatophyta</taxon>
        <taxon>Magnoliopsida</taxon>
        <taxon>Liliopsida</taxon>
        <taxon>Zingiberales</taxon>
        <taxon>Musaceae</taxon>
        <taxon>Musa</taxon>
    </lineage>
</organism>
<evidence type="ECO:0000313" key="2">
    <source>
        <dbReference type="EMBL" id="URD95007.1"/>
    </source>
</evidence>
<evidence type="ECO:0000313" key="3">
    <source>
        <dbReference type="Proteomes" id="UP001055439"/>
    </source>
</evidence>
<name>A0A9E7FIY8_9LILI</name>
<sequence>MAMTLGMGTWRRREAPNTAAERFDKELWGVELGEQRTRSWWPLLLQPKWRRQAHGTQREGGRRKEEGGGDEVAHGNLPAVQWEVISSMQQERPWHSGVGAIQRPPVAIITKAADESEEEDSEGRRIPWLKLSEHEADTMVALQHHHDLGPQRAIRRRHEVEAEAKLDAARKLAAVSSFAGALRASAAATAAPTKKGIRLECVCVCVYVSFVTSPSPPPLPEKDHSVNNIVVVVVVFFSRRS</sequence>
<dbReference type="Proteomes" id="UP001055439">
    <property type="component" value="Chromosome 4"/>
</dbReference>
<evidence type="ECO:0000256" key="1">
    <source>
        <dbReference type="SAM" id="MobiDB-lite"/>
    </source>
</evidence>
<feature type="compositionally biased region" description="Basic and acidic residues" evidence="1">
    <location>
        <begin position="56"/>
        <end position="73"/>
    </location>
</feature>
<keyword evidence="3" id="KW-1185">Reference proteome</keyword>
<dbReference type="EMBL" id="CP097506">
    <property type="protein sequence ID" value="URD95007.1"/>
    <property type="molecule type" value="Genomic_DNA"/>
</dbReference>
<dbReference type="AlphaFoldDB" id="A0A9E7FIY8"/>
<accession>A0A9E7FIY8</accession>
<protein>
    <submittedName>
        <fullName evidence="2">Uncharacterized protein</fullName>
    </submittedName>
</protein>
<reference evidence="2" key="1">
    <citation type="submission" date="2022-05" db="EMBL/GenBank/DDBJ databases">
        <title>The Musa troglodytarum L. genome provides insights into the mechanism of non-climacteric behaviour and enrichment of carotenoids.</title>
        <authorList>
            <person name="Wang J."/>
        </authorList>
    </citation>
    <scope>NUCLEOTIDE SEQUENCE</scope>
    <source>
        <tissue evidence="2">Leaf</tissue>
    </source>
</reference>
<gene>
    <name evidence="2" type="ORF">MUK42_25633</name>
</gene>